<sequence length="1015" mass="111618">MSVENLSEEQVARYGRFAGDPTPQELEEFFLLDETALELARTKRRGYNRLGWAVQWGTVRMLGMFLSQPSQVPEVVAEFVAEQVGGVDAASLKQYPDRLPTQHEHAREIRGLLGFREFDAAELDLRAFVAGRVWVSNEGPRALFDRAVVWLIKHRVLLPRITTLARLVPEVRAGEQALINAVMDAEVSPELRRTLLGVLTVPDGQRVSTLERWRTPVRDVSGRGQRTSLLLAQEIRETNARGVDLWRVPEVKTAELARFGLATKAPKLRELAEPRRTATLLSIVRHLESSSVDDALTLFDVLMSTKLLARAQRADVKEKLRTWPKLRKAAAKVGAAVEVLLETPADAEGSAGPVSVAEAWTLIEQVVTRQELIEAMADLAEVLPPPADGDADAAWRSQLMERYATVRPFIALLGDVVPWGTTEAGAPVIAALEALPTVVARRKPAPAHVDARLLADGTWKRLVLGNPELAPAGLIDKSAWTFCVLDTLHTALKRRDVFALGADVWGDPRARLLAGPEWSAAREKVTAGLDLPGSAEEHLGELRLLLDETFRHVAEALPDNASASVRDGRLRVDRLDAEIEPTGMKSVRDAVDAMMPKVDYPELLLEVHAHTGVFGAFEHISGLAARREDLEISLTALLVSKSTNIGLDPVVKPGEAALTRGRLVGVDYGHFNLPGITAASALLVKGQGEIPIARDHWGGGLVASADGMRFAVPVRNLHARPNRKYFGNGRGATWLNVVSDRVMGLGGIVMPGTLRDSLGILDAVINIEAGIRPEVVITDTASYSDLVFGLFAILGYQFSPRIADISDARLWRFEMNADYGPLEAVSRQRIQTEKIVAHWEDMLRVAGSLQTGRVRAHDLLRMMSTDGRTTGLGEAFAHYGRIFKTLHLLQYIDDEAYRRMIGVQLNIGEARHALARRIFFGRLGELRAGYREGMEDQLGALGLALNAVVYWNSLYIDAAVNELEAQGWGLSSEIRARLSPLGFEHINFHGRYPIVRTHTDGQLRALRPLGGEQGE</sequence>
<keyword evidence="2" id="KW-0815">Transposition</keyword>
<dbReference type="InterPro" id="IPR025296">
    <property type="entry name" value="DUF4158"/>
</dbReference>
<dbReference type="InterPro" id="IPR002513">
    <property type="entry name" value="Tn3_Tnp_DDE_dom"/>
</dbReference>
<dbReference type="GO" id="GO:0003677">
    <property type="term" value="F:DNA binding"/>
    <property type="evidence" value="ECO:0007669"/>
    <property type="project" value="UniProtKB-KW"/>
</dbReference>
<feature type="domain" description="DUF4158" evidence="6">
    <location>
        <begin position="6"/>
        <end position="170"/>
    </location>
</feature>
<protein>
    <submittedName>
        <fullName evidence="7">Tn3 family transposase</fullName>
    </submittedName>
</protein>
<dbReference type="Proteomes" id="UP000675781">
    <property type="component" value="Unassembled WGS sequence"/>
</dbReference>
<accession>A0A941IMV9</accession>
<dbReference type="AlphaFoldDB" id="A0A941IMV9"/>
<evidence type="ECO:0000256" key="3">
    <source>
        <dbReference type="ARBA" id="ARBA00023125"/>
    </source>
</evidence>
<feature type="domain" description="Tn3 transposase DDE" evidence="5">
    <location>
        <begin position="602"/>
        <end position="992"/>
    </location>
</feature>
<dbReference type="RefSeq" id="WP_212527801.1">
    <property type="nucleotide sequence ID" value="NZ_JAGSOG010000026.1"/>
</dbReference>
<proteinExistence type="inferred from homology"/>
<evidence type="ECO:0000313" key="8">
    <source>
        <dbReference type="Proteomes" id="UP000675781"/>
    </source>
</evidence>
<dbReference type="GO" id="GO:0004803">
    <property type="term" value="F:transposase activity"/>
    <property type="evidence" value="ECO:0007669"/>
    <property type="project" value="InterPro"/>
</dbReference>
<comment type="caution">
    <text evidence="7">The sequence shown here is derived from an EMBL/GenBank/DDBJ whole genome shotgun (WGS) entry which is preliminary data.</text>
</comment>
<dbReference type="GO" id="GO:0006313">
    <property type="term" value="P:DNA transposition"/>
    <property type="evidence" value="ECO:0007669"/>
    <property type="project" value="InterPro"/>
</dbReference>
<evidence type="ECO:0000256" key="4">
    <source>
        <dbReference type="ARBA" id="ARBA00023172"/>
    </source>
</evidence>
<evidence type="ECO:0000259" key="6">
    <source>
        <dbReference type="Pfam" id="PF13700"/>
    </source>
</evidence>
<dbReference type="InterPro" id="IPR047653">
    <property type="entry name" value="Tn3-like_transpos"/>
</dbReference>
<keyword evidence="4" id="KW-0233">DNA recombination</keyword>
<dbReference type="Pfam" id="PF13700">
    <property type="entry name" value="DUF4158"/>
    <property type="match status" value="1"/>
</dbReference>
<dbReference type="Pfam" id="PF01526">
    <property type="entry name" value="DDE_Tnp_Tn3"/>
    <property type="match status" value="1"/>
</dbReference>
<reference evidence="7" key="1">
    <citation type="submission" date="2021-04" db="EMBL/GenBank/DDBJ databases">
        <title>Genome based classification of Actinospica acidithermotolerans sp. nov., an actinobacterium isolated from an Indonesian hot spring.</title>
        <authorList>
            <person name="Kusuma A.B."/>
            <person name="Putra K.E."/>
            <person name="Nafisah S."/>
            <person name="Loh J."/>
            <person name="Nouioui I."/>
            <person name="Goodfellow M."/>
        </authorList>
    </citation>
    <scope>NUCLEOTIDE SEQUENCE</scope>
    <source>
        <strain evidence="7">CSCA 57</strain>
    </source>
</reference>
<evidence type="ECO:0000256" key="2">
    <source>
        <dbReference type="ARBA" id="ARBA00022578"/>
    </source>
</evidence>
<keyword evidence="8" id="KW-1185">Reference proteome</keyword>
<evidence type="ECO:0000256" key="1">
    <source>
        <dbReference type="ARBA" id="ARBA00009402"/>
    </source>
</evidence>
<organism evidence="7 8">
    <name type="scientific">Actinospica durhamensis</name>
    <dbReference type="NCBI Taxonomy" id="1508375"/>
    <lineage>
        <taxon>Bacteria</taxon>
        <taxon>Bacillati</taxon>
        <taxon>Actinomycetota</taxon>
        <taxon>Actinomycetes</taxon>
        <taxon>Catenulisporales</taxon>
        <taxon>Actinospicaceae</taxon>
        <taxon>Actinospica</taxon>
    </lineage>
</organism>
<dbReference type="NCBIfam" id="NF033527">
    <property type="entry name" value="transpos_Tn3"/>
    <property type="match status" value="1"/>
</dbReference>
<comment type="similarity">
    <text evidence="1">Belongs to the transposase 7 family.</text>
</comment>
<evidence type="ECO:0000259" key="5">
    <source>
        <dbReference type="Pfam" id="PF01526"/>
    </source>
</evidence>
<name>A0A941IMV9_9ACTN</name>
<keyword evidence="3" id="KW-0238">DNA-binding</keyword>
<gene>
    <name evidence="7" type="ORF">KDL01_08380</name>
</gene>
<evidence type="ECO:0000313" key="7">
    <source>
        <dbReference type="EMBL" id="MBR7833279.1"/>
    </source>
</evidence>
<dbReference type="EMBL" id="JAGSOG010000026">
    <property type="protein sequence ID" value="MBR7833279.1"/>
    <property type="molecule type" value="Genomic_DNA"/>
</dbReference>